<name>A0A829NGM3_MEDG5</name>
<dbReference type="EMBL" id="AZJF01000010">
    <property type="protein sequence ID" value="ETD16325.1"/>
    <property type="molecule type" value="Genomic_DNA"/>
</dbReference>
<gene>
    <name evidence="1" type="ORF">HMPREF1201_02806</name>
</gene>
<evidence type="ECO:0000313" key="1">
    <source>
        <dbReference type="EMBL" id="ETD16325.1"/>
    </source>
</evidence>
<dbReference type="Proteomes" id="UP000018690">
    <property type="component" value="Unassembled WGS sequence"/>
</dbReference>
<keyword evidence="2" id="KW-1185">Reference proteome</keyword>
<organism evidence="1 2">
    <name type="scientific">Mediterraneibacter gnavus (strain CC55_001C)</name>
    <dbReference type="NCBI Taxonomy" id="1073375"/>
    <lineage>
        <taxon>Bacteria</taxon>
        <taxon>Bacillati</taxon>
        <taxon>Bacillota</taxon>
        <taxon>Clostridia</taxon>
        <taxon>Lachnospirales</taxon>
        <taxon>Lachnospiraceae</taxon>
        <taxon>Mediterraneibacter</taxon>
    </lineage>
</organism>
<accession>A0A829NGM3</accession>
<protein>
    <submittedName>
        <fullName evidence="1">Uncharacterized protein</fullName>
    </submittedName>
</protein>
<dbReference type="AlphaFoldDB" id="A0A829NGM3"/>
<evidence type="ECO:0000313" key="2">
    <source>
        <dbReference type="Proteomes" id="UP000018690"/>
    </source>
</evidence>
<reference evidence="1 2" key="1">
    <citation type="submission" date="2013-10" db="EMBL/GenBank/DDBJ databases">
        <title>The Genome Sequence of Ruminococcus gnavus CC55_001C.</title>
        <authorList>
            <consortium name="The Broad Institute Genomics Platform"/>
            <person name="Earl A."/>
            <person name="Allen-Vercoe E."/>
            <person name="Daigneault M."/>
            <person name="Young S.K."/>
            <person name="Zeng Q."/>
            <person name="Gargeya S."/>
            <person name="Fitzgerald M."/>
            <person name="Abouelleil A."/>
            <person name="Alvarado L."/>
            <person name="Chapman S.B."/>
            <person name="Gainer-Dewar J."/>
            <person name="Goldberg J."/>
            <person name="Griggs A."/>
            <person name="Gujja S."/>
            <person name="Hansen M."/>
            <person name="Howarth C."/>
            <person name="Imamovic A."/>
            <person name="Ireland A."/>
            <person name="Larimer J."/>
            <person name="McCowan C."/>
            <person name="Murphy C."/>
            <person name="Pearson M."/>
            <person name="Poon T.W."/>
            <person name="Priest M."/>
            <person name="Roberts A."/>
            <person name="Saif S."/>
            <person name="Shea T."/>
            <person name="Sykes S."/>
            <person name="Wortman J."/>
            <person name="Nusbaum C."/>
            <person name="Birren B."/>
        </authorList>
    </citation>
    <scope>NUCLEOTIDE SEQUENCE [LARGE SCALE GENOMIC DNA]</scope>
    <source>
        <strain evidence="1 2">CC55_001C</strain>
    </source>
</reference>
<dbReference type="RefSeq" id="WP_023924384.1">
    <property type="nucleotide sequence ID" value="NZ_KI669417.1"/>
</dbReference>
<comment type="caution">
    <text evidence="1">The sequence shown here is derived from an EMBL/GenBank/DDBJ whole genome shotgun (WGS) entry which is preliminary data.</text>
</comment>
<proteinExistence type="predicted"/>
<sequence>MYISILVVLSVELININDNNCGYVIGNGRLIHVAIKIHYGEVSRKRY</sequence>